<organism evidence="2 3">
    <name type="scientific">Rhizopus oryzae</name>
    <name type="common">Mucormycosis agent</name>
    <name type="synonym">Rhizopus arrhizus var. delemar</name>
    <dbReference type="NCBI Taxonomy" id="64495"/>
    <lineage>
        <taxon>Eukaryota</taxon>
        <taxon>Fungi</taxon>
        <taxon>Fungi incertae sedis</taxon>
        <taxon>Mucoromycota</taxon>
        <taxon>Mucoromycotina</taxon>
        <taxon>Mucoromycetes</taxon>
        <taxon>Mucorales</taxon>
        <taxon>Mucorineae</taxon>
        <taxon>Rhizopodaceae</taxon>
        <taxon>Rhizopus</taxon>
    </lineage>
</organism>
<feature type="region of interest" description="Disordered" evidence="1">
    <location>
        <begin position="108"/>
        <end position="173"/>
    </location>
</feature>
<dbReference type="AlphaFoldDB" id="A0A9P6WZD4"/>
<comment type="caution">
    <text evidence="2">The sequence shown here is derived from an EMBL/GenBank/DDBJ whole genome shotgun (WGS) entry which is preliminary data.</text>
</comment>
<accession>A0A9P6WZD4</accession>
<sequence>MISEINSERKDFWTTEPCDWTITNYLTKLIAQDPALTRRSASNRLINDATIIKNHVIAGAIAETMASTMASSLQVREKKTFNAFFVSHANQMTQETLKYGVQKTRLKSAMTEQVANEEEKENARKRPMDGNDCEEGPSRRTRASRRKVFTVIDDNQTSEQGDDDDRNDSGDDKKDSIWEEWKQFLDNQENMKCFMQLSPEMHKVIWCGKLVRRRNCLPPELYDKLNQEIPLVTMQDINPCLAEMSNAVFDAESNTEMQSCIELLNCIVLDDPVFIAEKKLIVDICRTLNDYIFDNCGLECMMATTKYLRNVNHDITFFPGEIELNSMTTQLKQKGMNDGRYKYNADGTLMVNNFSAIGILLTEVSSGYGSNEAGKISFDHYKAMFGMLAMIRTVAQLYDKVSFNTFTKLKIHFLHAHGNSIRHWSMSTQAPGIYIMTKEQRVNVPISFSEKDITILPFICFFKTLALSKT</sequence>
<proteinExistence type="predicted"/>
<gene>
    <name evidence="2" type="ORF">G6F64_011633</name>
</gene>
<evidence type="ECO:0000256" key="1">
    <source>
        <dbReference type="SAM" id="MobiDB-lite"/>
    </source>
</evidence>
<protein>
    <submittedName>
        <fullName evidence="2">Uncharacterized protein</fullName>
    </submittedName>
</protein>
<dbReference type="EMBL" id="JAANQT010002946">
    <property type="protein sequence ID" value="KAG1301625.1"/>
    <property type="molecule type" value="Genomic_DNA"/>
</dbReference>
<name>A0A9P6WZD4_RHIOR</name>
<evidence type="ECO:0000313" key="3">
    <source>
        <dbReference type="Proteomes" id="UP000716291"/>
    </source>
</evidence>
<feature type="compositionally biased region" description="Basic residues" evidence="1">
    <location>
        <begin position="139"/>
        <end position="148"/>
    </location>
</feature>
<reference evidence="2" key="1">
    <citation type="journal article" date="2020" name="Microb. Genom.">
        <title>Genetic diversity of clinical and environmental Mucorales isolates obtained from an investigation of mucormycosis cases among solid organ transplant recipients.</title>
        <authorList>
            <person name="Nguyen M.H."/>
            <person name="Kaul D."/>
            <person name="Muto C."/>
            <person name="Cheng S.J."/>
            <person name="Richter R.A."/>
            <person name="Bruno V.M."/>
            <person name="Liu G."/>
            <person name="Beyhan S."/>
            <person name="Sundermann A.J."/>
            <person name="Mounaud S."/>
            <person name="Pasculle A.W."/>
            <person name="Nierman W.C."/>
            <person name="Driscoll E."/>
            <person name="Cumbie R."/>
            <person name="Clancy C.J."/>
            <person name="Dupont C.L."/>
        </authorList>
    </citation>
    <scope>NUCLEOTIDE SEQUENCE</scope>
    <source>
        <strain evidence="2">GL11</strain>
    </source>
</reference>
<evidence type="ECO:0000313" key="2">
    <source>
        <dbReference type="EMBL" id="KAG1301625.1"/>
    </source>
</evidence>
<keyword evidence="3" id="KW-1185">Reference proteome</keyword>
<dbReference type="Proteomes" id="UP000716291">
    <property type="component" value="Unassembled WGS sequence"/>
</dbReference>